<evidence type="ECO:0000313" key="1">
    <source>
        <dbReference type="EMBL" id="MFA9479232.1"/>
    </source>
</evidence>
<dbReference type="Pfam" id="PF15887">
    <property type="entry name" value="Peptidase_Mx"/>
    <property type="match status" value="1"/>
</dbReference>
<sequence length="346" mass="41387">MPTRQPIARRRNAWTRLSDDHLLDLRFCDLKLRYEKTALQRRVQRLYEDLDRKGLTFRPHVWLSTEWFSPDGVPGIAAPFYLAHPRLEKLEKRQMLAVEGGPENQCLRILRHEAGHAIDTAYRLHRRKRWRELFGSFTQPYPQHYRPKPRSRDYVLHLDAWYAQAHPAEDFAETFAVWLAPGSRWRQAYRNWPAYRKLEYVDELMQEIAGEPAPVRSRLQIEPLSQITRTLRQHYRRKHMHYADEFPDFYDSDLRKLFSEEPQYKLRPTAASFLRRIRPELRDTVANWTGTPAYTIDQVLRDMIDRCKELKLRLAKPEKQTKTEAMIMLSVQTMNFLHSGQHRVAL</sequence>
<organism evidence="1 2">
    <name type="scientific">Natronomicrosphaera hydrolytica</name>
    <dbReference type="NCBI Taxonomy" id="3242702"/>
    <lineage>
        <taxon>Bacteria</taxon>
        <taxon>Pseudomonadati</taxon>
        <taxon>Planctomycetota</taxon>
        <taxon>Phycisphaerae</taxon>
        <taxon>Phycisphaerales</taxon>
        <taxon>Phycisphaeraceae</taxon>
        <taxon>Natronomicrosphaera</taxon>
    </lineage>
</organism>
<accession>A0ABV4U8V4</accession>
<evidence type="ECO:0000313" key="2">
    <source>
        <dbReference type="Proteomes" id="UP001575105"/>
    </source>
</evidence>
<comment type="caution">
    <text evidence="1">The sequence shown here is derived from an EMBL/GenBank/DDBJ whole genome shotgun (WGS) entry which is preliminary data.</text>
</comment>
<dbReference type="Gene3D" id="3.40.390.70">
    <property type="match status" value="1"/>
</dbReference>
<dbReference type="InterPro" id="IPR031321">
    <property type="entry name" value="UCP012641"/>
</dbReference>
<name>A0ABV4U8V4_9BACT</name>
<gene>
    <name evidence="1" type="ORF">ACERK3_13155</name>
</gene>
<dbReference type="Proteomes" id="UP001575105">
    <property type="component" value="Unassembled WGS sequence"/>
</dbReference>
<protein>
    <submittedName>
        <fullName evidence="1">Zinc-binding metallopeptidase</fullName>
    </submittedName>
</protein>
<dbReference type="RefSeq" id="WP_425346156.1">
    <property type="nucleotide sequence ID" value="NZ_JBGUBD010000007.1"/>
</dbReference>
<proteinExistence type="predicted"/>
<reference evidence="1 2" key="1">
    <citation type="submission" date="2024-08" db="EMBL/GenBank/DDBJ databases">
        <title>Whole-genome sequencing of halo(alkali)philic microorganisms from hypersaline lakes.</title>
        <authorList>
            <person name="Sorokin D.Y."/>
            <person name="Merkel A.Y."/>
            <person name="Messina E."/>
            <person name="Yakimov M."/>
        </authorList>
    </citation>
    <scope>NUCLEOTIDE SEQUENCE [LARGE SCALE GENOMIC DNA]</scope>
    <source>
        <strain evidence="1 2">AB-hyl4</strain>
    </source>
</reference>
<dbReference type="EMBL" id="JBGUBD010000007">
    <property type="protein sequence ID" value="MFA9479232.1"/>
    <property type="molecule type" value="Genomic_DNA"/>
</dbReference>
<keyword evidence="2" id="KW-1185">Reference proteome</keyword>